<keyword evidence="2" id="KW-0813">Transport</keyword>
<accession>A0A160P538</accession>
<feature type="signal peptide" evidence="4">
    <location>
        <begin position="1"/>
        <end position="19"/>
    </location>
</feature>
<dbReference type="PANTHER" id="PTHR30061">
    <property type="entry name" value="MALTOSE-BINDING PERIPLASMIC PROTEIN"/>
    <property type="match status" value="1"/>
</dbReference>
<dbReference type="SUPFAM" id="SSF53850">
    <property type="entry name" value="Periplasmic binding protein-like II"/>
    <property type="match status" value="1"/>
</dbReference>
<dbReference type="GO" id="GO:1901982">
    <property type="term" value="F:maltose binding"/>
    <property type="evidence" value="ECO:0007669"/>
    <property type="project" value="TreeGrafter"/>
</dbReference>
<name>A0A160P538_STRLU</name>
<keyword evidence="3 4" id="KW-0732">Signal</keyword>
<dbReference type="Pfam" id="PF13416">
    <property type="entry name" value="SBP_bac_8"/>
    <property type="match status" value="1"/>
</dbReference>
<sequence>MKRKLIAAIGVAGMMVGIAACGGGDDKGGAKAGGDAKELTVWLTVDAQNNWPELVKAADDAVTKKHPGIKIKHEYYGWPDKNTKLDAVLATDKAPDVVEMGNSEMISYMAKGAFAEVDPSKFENSDKWLDALKDSVTYNGKTYGVPYYAGGRVGTWRKDVAAEAGVKAAPKTWAELTAALDAIQQKKGDKFSAWYQPSPDWYAAMSFVYDAGGSIAKQDGETWKSNLASAESLKGLTEYKNIVDKYMHGDKTKDEADRPVVFGQGKSATIFAAGWEGATAADPKTDKVGGLKDKLENFVMPGPSGKNLPVFLGGSDLAVPVKSKAQDVAAEWIAAFTGSEGQKGLVAKGNLPNNKADLAPLKSDPATAVPATAAESSWFVPTAPGWGQVEKGQILKTMLIEIANGKKPVEQAAKDADAAIDKVINTK</sequence>
<dbReference type="Proteomes" id="UP000217676">
    <property type="component" value="Chromosome"/>
</dbReference>
<dbReference type="Gene3D" id="3.40.190.10">
    <property type="entry name" value="Periplasmic binding protein-like II"/>
    <property type="match status" value="2"/>
</dbReference>
<keyword evidence="5" id="KW-0762">Sugar transport</keyword>
<dbReference type="PANTHER" id="PTHR30061:SF50">
    <property type="entry name" value="MALTOSE_MALTODEXTRIN-BINDING PERIPLASMIC PROTEIN"/>
    <property type="match status" value="1"/>
</dbReference>
<keyword evidence="6" id="KW-1185">Reference proteome</keyword>
<evidence type="ECO:0000256" key="2">
    <source>
        <dbReference type="ARBA" id="ARBA00022448"/>
    </source>
</evidence>
<evidence type="ECO:0000256" key="1">
    <source>
        <dbReference type="ARBA" id="ARBA00008520"/>
    </source>
</evidence>
<organism evidence="5 6">
    <name type="scientific">Streptomyces laurentii</name>
    <dbReference type="NCBI Taxonomy" id="39478"/>
    <lineage>
        <taxon>Bacteria</taxon>
        <taxon>Bacillati</taxon>
        <taxon>Actinomycetota</taxon>
        <taxon>Actinomycetes</taxon>
        <taxon>Kitasatosporales</taxon>
        <taxon>Streptomycetaceae</taxon>
        <taxon>Streptomyces</taxon>
    </lineage>
</organism>
<dbReference type="GO" id="GO:0042956">
    <property type="term" value="P:maltodextrin transmembrane transport"/>
    <property type="evidence" value="ECO:0007669"/>
    <property type="project" value="TreeGrafter"/>
</dbReference>
<evidence type="ECO:0000313" key="5">
    <source>
        <dbReference type="EMBL" id="BAU85951.1"/>
    </source>
</evidence>
<dbReference type="GO" id="GO:0055052">
    <property type="term" value="C:ATP-binding cassette (ABC) transporter complex, substrate-binding subunit-containing"/>
    <property type="evidence" value="ECO:0007669"/>
    <property type="project" value="TreeGrafter"/>
</dbReference>
<comment type="similarity">
    <text evidence="1">Belongs to the bacterial solute-binding protein 1 family.</text>
</comment>
<dbReference type="AlphaFoldDB" id="A0A160P538"/>
<dbReference type="GO" id="GO:0015768">
    <property type="term" value="P:maltose transport"/>
    <property type="evidence" value="ECO:0007669"/>
    <property type="project" value="TreeGrafter"/>
</dbReference>
<evidence type="ECO:0000256" key="4">
    <source>
        <dbReference type="SAM" id="SignalP"/>
    </source>
</evidence>
<protein>
    <submittedName>
        <fullName evidence="5">Sugar transporter sugar binding protein</fullName>
    </submittedName>
</protein>
<dbReference type="InterPro" id="IPR006059">
    <property type="entry name" value="SBP"/>
</dbReference>
<dbReference type="EMBL" id="AP017424">
    <property type="protein sequence ID" value="BAU85951.1"/>
    <property type="molecule type" value="Genomic_DNA"/>
</dbReference>
<gene>
    <name evidence="5" type="ORF">SLA_5069</name>
</gene>
<feature type="chain" id="PRO_5039646833" evidence="4">
    <location>
        <begin position="20"/>
        <end position="427"/>
    </location>
</feature>
<dbReference type="KEGG" id="slau:SLA_5069"/>
<proteinExistence type="inferred from homology"/>
<reference evidence="5 6" key="1">
    <citation type="journal article" date="2016" name="Genome Announc.">
        <title>Complete Genome Sequence of Thiostrepton-Producing Streptomyces laurentii ATCC 31255.</title>
        <authorList>
            <person name="Doi K."/>
            <person name="Fujino Y."/>
            <person name="Nagayoshi Y."/>
            <person name="Ohshima T."/>
            <person name="Ogata S."/>
        </authorList>
    </citation>
    <scope>NUCLEOTIDE SEQUENCE [LARGE SCALE GENOMIC DNA]</scope>
    <source>
        <strain evidence="5 6">ATCC 31255</strain>
    </source>
</reference>
<dbReference type="PROSITE" id="PS51257">
    <property type="entry name" value="PROKAR_LIPOPROTEIN"/>
    <property type="match status" value="1"/>
</dbReference>
<evidence type="ECO:0000256" key="3">
    <source>
        <dbReference type="ARBA" id="ARBA00022729"/>
    </source>
</evidence>
<evidence type="ECO:0000313" key="6">
    <source>
        <dbReference type="Proteomes" id="UP000217676"/>
    </source>
</evidence>